<evidence type="ECO:0000256" key="8">
    <source>
        <dbReference type="PROSITE-ProRule" id="PRU00043"/>
    </source>
</evidence>
<dbReference type="Pfam" id="PF00028">
    <property type="entry name" value="Cadherin"/>
    <property type="match status" value="1"/>
</dbReference>
<evidence type="ECO:0000256" key="6">
    <source>
        <dbReference type="ARBA" id="ARBA00022989"/>
    </source>
</evidence>
<dbReference type="Proteomes" id="UP000054047">
    <property type="component" value="Unassembled WGS sequence"/>
</dbReference>
<dbReference type="EMBL" id="KN774720">
    <property type="protein sequence ID" value="KIH44939.1"/>
    <property type="molecule type" value="Genomic_DNA"/>
</dbReference>
<evidence type="ECO:0000259" key="9">
    <source>
        <dbReference type="PROSITE" id="PS50268"/>
    </source>
</evidence>
<organism evidence="10 11">
    <name type="scientific">Ancylostoma duodenale</name>
    <dbReference type="NCBI Taxonomy" id="51022"/>
    <lineage>
        <taxon>Eukaryota</taxon>
        <taxon>Metazoa</taxon>
        <taxon>Ecdysozoa</taxon>
        <taxon>Nematoda</taxon>
        <taxon>Chromadorea</taxon>
        <taxon>Rhabditida</taxon>
        <taxon>Rhabditina</taxon>
        <taxon>Rhabditomorpha</taxon>
        <taxon>Strongyloidea</taxon>
        <taxon>Ancylostomatidae</taxon>
        <taxon>Ancylostomatinae</taxon>
        <taxon>Ancylostoma</taxon>
    </lineage>
</organism>
<keyword evidence="2" id="KW-0245">EGF-like domain</keyword>
<name>A0A0C2FE48_9BILA</name>
<gene>
    <name evidence="10" type="ORF">ANCDUO_25026</name>
</gene>
<keyword evidence="5 8" id="KW-0106">Calcium</keyword>
<dbReference type="GO" id="GO:0016020">
    <property type="term" value="C:membrane"/>
    <property type="evidence" value="ECO:0007669"/>
    <property type="project" value="UniProtKB-SubCell"/>
</dbReference>
<reference evidence="10 11" key="1">
    <citation type="submission" date="2013-12" db="EMBL/GenBank/DDBJ databases">
        <title>Draft genome of the parsitic nematode Ancylostoma duodenale.</title>
        <authorList>
            <person name="Mitreva M."/>
        </authorList>
    </citation>
    <scope>NUCLEOTIDE SEQUENCE [LARGE SCALE GENOMIC DNA]</scope>
    <source>
        <strain evidence="10 11">Zhejiang</strain>
    </source>
</reference>
<dbReference type="Gene3D" id="2.60.40.60">
    <property type="entry name" value="Cadherins"/>
    <property type="match status" value="1"/>
</dbReference>
<evidence type="ECO:0000313" key="11">
    <source>
        <dbReference type="Proteomes" id="UP000054047"/>
    </source>
</evidence>
<keyword evidence="6" id="KW-1133">Transmembrane helix</keyword>
<accession>A0A0C2FE48</accession>
<keyword evidence="3" id="KW-0812">Transmembrane</keyword>
<evidence type="ECO:0000256" key="3">
    <source>
        <dbReference type="ARBA" id="ARBA00022692"/>
    </source>
</evidence>
<proteinExistence type="predicted"/>
<protein>
    <submittedName>
        <fullName evidence="10">Cadherin domain protein</fullName>
    </submittedName>
</protein>
<dbReference type="GO" id="GO:0007411">
    <property type="term" value="P:axon guidance"/>
    <property type="evidence" value="ECO:0007669"/>
    <property type="project" value="UniProtKB-ARBA"/>
</dbReference>
<dbReference type="GO" id="GO:0007156">
    <property type="term" value="P:homophilic cell adhesion via plasma membrane adhesion molecules"/>
    <property type="evidence" value="ECO:0007669"/>
    <property type="project" value="InterPro"/>
</dbReference>
<keyword evidence="4" id="KW-0677">Repeat</keyword>
<evidence type="ECO:0000256" key="2">
    <source>
        <dbReference type="ARBA" id="ARBA00022536"/>
    </source>
</evidence>
<evidence type="ECO:0000256" key="7">
    <source>
        <dbReference type="ARBA" id="ARBA00023136"/>
    </source>
</evidence>
<dbReference type="OrthoDB" id="26203at2759"/>
<dbReference type="SUPFAM" id="SSF49313">
    <property type="entry name" value="Cadherin-like"/>
    <property type="match status" value="1"/>
</dbReference>
<dbReference type="InterPro" id="IPR002126">
    <property type="entry name" value="Cadherin-like_dom"/>
</dbReference>
<evidence type="ECO:0000313" key="10">
    <source>
        <dbReference type="EMBL" id="KIH44939.1"/>
    </source>
</evidence>
<dbReference type="PRINTS" id="PR00205">
    <property type="entry name" value="CADHERIN"/>
</dbReference>
<dbReference type="PANTHER" id="PTHR24026:SF133">
    <property type="entry name" value="CADHERIN-RELATED FAMILY MEMBER 2"/>
    <property type="match status" value="1"/>
</dbReference>
<feature type="non-terminal residue" evidence="10">
    <location>
        <position position="162"/>
    </location>
</feature>
<keyword evidence="7" id="KW-0472">Membrane</keyword>
<dbReference type="AlphaFoldDB" id="A0A0C2FE48"/>
<dbReference type="FunFam" id="2.60.40.60:FF:000020">
    <property type="entry name" value="Dachsous cadherin-related 1b"/>
    <property type="match status" value="1"/>
</dbReference>
<dbReference type="PROSITE" id="PS50268">
    <property type="entry name" value="CADHERIN_2"/>
    <property type="match status" value="1"/>
</dbReference>
<evidence type="ECO:0000256" key="1">
    <source>
        <dbReference type="ARBA" id="ARBA00004370"/>
    </source>
</evidence>
<feature type="domain" description="Cadherin" evidence="9">
    <location>
        <begin position="70"/>
        <end position="162"/>
    </location>
</feature>
<keyword evidence="11" id="KW-1185">Reference proteome</keyword>
<dbReference type="GO" id="GO:0005509">
    <property type="term" value="F:calcium ion binding"/>
    <property type="evidence" value="ECO:0007669"/>
    <property type="project" value="UniProtKB-UniRule"/>
</dbReference>
<dbReference type="PANTHER" id="PTHR24026">
    <property type="entry name" value="FAT ATYPICAL CADHERIN-RELATED"/>
    <property type="match status" value="1"/>
</dbReference>
<dbReference type="SMART" id="SM00112">
    <property type="entry name" value="CA"/>
    <property type="match status" value="1"/>
</dbReference>
<dbReference type="CDD" id="cd11304">
    <property type="entry name" value="Cadherin_repeat"/>
    <property type="match status" value="1"/>
</dbReference>
<dbReference type="InterPro" id="IPR015919">
    <property type="entry name" value="Cadherin-like_sf"/>
</dbReference>
<sequence>MDRDVVALIDLGEQLEEHSLQGALLTLSGQLHSSDHLIKLEISATDQGGLQGRCRVNLVVEDVNSAPVFKDQPFAVRVPEDSPIGFHIVTLEAEDKDQGSNAHLTYSIDSKEFGIDNATGLITLKEPLDREQQSSYLVTVVVSDGAVPPLNTTTQLEIIVDD</sequence>
<evidence type="ECO:0000256" key="5">
    <source>
        <dbReference type="ARBA" id="ARBA00022837"/>
    </source>
</evidence>
<comment type="subcellular location">
    <subcellularLocation>
        <location evidence="1">Membrane</location>
    </subcellularLocation>
</comment>
<evidence type="ECO:0000256" key="4">
    <source>
        <dbReference type="ARBA" id="ARBA00022737"/>
    </source>
</evidence>